<evidence type="ECO:0000313" key="1">
    <source>
        <dbReference type="EMBL" id="KZS99430.1"/>
    </source>
</evidence>
<dbReference type="AlphaFoldDB" id="A0A165AQ09"/>
<dbReference type="RefSeq" id="XP_040757171.1">
    <property type="nucleotide sequence ID" value="XM_040910392.1"/>
</dbReference>
<evidence type="ECO:0000313" key="2">
    <source>
        <dbReference type="Proteomes" id="UP000076871"/>
    </source>
</evidence>
<proteinExistence type="predicted"/>
<gene>
    <name evidence="1" type="ORF">LAESUDRAFT_733118</name>
</gene>
<organism evidence="1 2">
    <name type="scientific">Laetiporus sulphureus 93-53</name>
    <dbReference type="NCBI Taxonomy" id="1314785"/>
    <lineage>
        <taxon>Eukaryota</taxon>
        <taxon>Fungi</taxon>
        <taxon>Dikarya</taxon>
        <taxon>Basidiomycota</taxon>
        <taxon>Agaricomycotina</taxon>
        <taxon>Agaricomycetes</taxon>
        <taxon>Polyporales</taxon>
        <taxon>Laetiporus</taxon>
    </lineage>
</organism>
<dbReference type="Proteomes" id="UP000076871">
    <property type="component" value="Unassembled WGS sequence"/>
</dbReference>
<name>A0A165AQ09_9APHY</name>
<dbReference type="InParanoid" id="A0A165AQ09"/>
<keyword evidence="2" id="KW-1185">Reference proteome</keyword>
<dbReference type="GeneID" id="63827421"/>
<feature type="non-terminal residue" evidence="1">
    <location>
        <position position="1"/>
    </location>
</feature>
<protein>
    <submittedName>
        <fullName evidence="1">Uncharacterized protein</fullName>
    </submittedName>
</protein>
<sequence length="75" mass="7106">TPGLDVTSPFVALAPRPSPLFGAPAAGTSAFSAPQPATPAFGVQPASTFGAPAGSTSVFGTPAPAQSALAASQIP</sequence>
<reference evidence="1 2" key="1">
    <citation type="journal article" date="2016" name="Mol. Biol. Evol.">
        <title>Comparative Genomics of Early-Diverging Mushroom-Forming Fungi Provides Insights into the Origins of Lignocellulose Decay Capabilities.</title>
        <authorList>
            <person name="Nagy L.G."/>
            <person name="Riley R."/>
            <person name="Tritt A."/>
            <person name="Adam C."/>
            <person name="Daum C."/>
            <person name="Floudas D."/>
            <person name="Sun H."/>
            <person name="Yadav J.S."/>
            <person name="Pangilinan J."/>
            <person name="Larsson K.H."/>
            <person name="Matsuura K."/>
            <person name="Barry K."/>
            <person name="Labutti K."/>
            <person name="Kuo R."/>
            <person name="Ohm R.A."/>
            <person name="Bhattacharya S.S."/>
            <person name="Shirouzu T."/>
            <person name="Yoshinaga Y."/>
            <person name="Martin F.M."/>
            <person name="Grigoriev I.V."/>
            <person name="Hibbett D.S."/>
        </authorList>
    </citation>
    <scope>NUCLEOTIDE SEQUENCE [LARGE SCALE GENOMIC DNA]</scope>
    <source>
        <strain evidence="1 2">93-53</strain>
    </source>
</reference>
<accession>A0A165AQ09</accession>
<dbReference type="EMBL" id="KV427891">
    <property type="protein sequence ID" value="KZS99430.1"/>
    <property type="molecule type" value="Genomic_DNA"/>
</dbReference>